<accession>A0A9N9MBM8</accession>
<dbReference type="OrthoDB" id="6369087at2759"/>
<dbReference type="Gene3D" id="3.60.10.10">
    <property type="entry name" value="Endonuclease/exonuclease/phosphatase"/>
    <property type="match status" value="1"/>
</dbReference>
<dbReference type="EMBL" id="OU892277">
    <property type="protein sequence ID" value="CAG9761000.1"/>
    <property type="molecule type" value="Genomic_DNA"/>
</dbReference>
<organism evidence="1 2">
    <name type="scientific">Ceutorhynchus assimilis</name>
    <name type="common">cabbage seed weevil</name>
    <dbReference type="NCBI Taxonomy" id="467358"/>
    <lineage>
        <taxon>Eukaryota</taxon>
        <taxon>Metazoa</taxon>
        <taxon>Ecdysozoa</taxon>
        <taxon>Arthropoda</taxon>
        <taxon>Hexapoda</taxon>
        <taxon>Insecta</taxon>
        <taxon>Pterygota</taxon>
        <taxon>Neoptera</taxon>
        <taxon>Endopterygota</taxon>
        <taxon>Coleoptera</taxon>
        <taxon>Polyphaga</taxon>
        <taxon>Cucujiformia</taxon>
        <taxon>Curculionidae</taxon>
        <taxon>Ceutorhynchinae</taxon>
        <taxon>Ceutorhynchus</taxon>
    </lineage>
</organism>
<dbReference type="AlphaFoldDB" id="A0A9N9MBM8"/>
<evidence type="ECO:0000313" key="2">
    <source>
        <dbReference type="Proteomes" id="UP001152799"/>
    </source>
</evidence>
<reference evidence="1" key="1">
    <citation type="submission" date="2022-01" db="EMBL/GenBank/DDBJ databases">
        <authorList>
            <person name="King R."/>
        </authorList>
    </citation>
    <scope>NUCLEOTIDE SEQUENCE</scope>
</reference>
<proteinExistence type="predicted"/>
<protein>
    <submittedName>
        <fullName evidence="1">Uncharacterized protein</fullName>
    </submittedName>
</protein>
<dbReference type="Proteomes" id="UP001152799">
    <property type="component" value="Chromosome 1"/>
</dbReference>
<keyword evidence="2" id="KW-1185">Reference proteome</keyword>
<sequence length="132" mass="14853">MYQAGKAANLVKEAKRLQINILGCSDTRWPNSGHCIVNQHYVFFSGESFTKNKNGVAIILEKPTNEAVIGFTPISSKVALIKMNAKPFDINVIQSYAPTSESSEQEIEEFYEHRTALKKREVVNIFLEDMNA</sequence>
<name>A0A9N9MBM8_9CUCU</name>
<evidence type="ECO:0000313" key="1">
    <source>
        <dbReference type="EMBL" id="CAG9761000.1"/>
    </source>
</evidence>
<gene>
    <name evidence="1" type="ORF">CEUTPL_LOCUS1713</name>
</gene>
<dbReference type="SUPFAM" id="SSF56219">
    <property type="entry name" value="DNase I-like"/>
    <property type="match status" value="1"/>
</dbReference>
<dbReference type="InterPro" id="IPR036691">
    <property type="entry name" value="Endo/exonu/phosph_ase_sf"/>
</dbReference>